<evidence type="ECO:0000313" key="3">
    <source>
        <dbReference type="Proteomes" id="UP000215914"/>
    </source>
</evidence>
<organism evidence="2 3">
    <name type="scientific">Helianthus annuus</name>
    <name type="common">Common sunflower</name>
    <dbReference type="NCBI Taxonomy" id="4232"/>
    <lineage>
        <taxon>Eukaryota</taxon>
        <taxon>Viridiplantae</taxon>
        <taxon>Streptophyta</taxon>
        <taxon>Embryophyta</taxon>
        <taxon>Tracheophyta</taxon>
        <taxon>Spermatophyta</taxon>
        <taxon>Magnoliopsida</taxon>
        <taxon>eudicotyledons</taxon>
        <taxon>Gunneridae</taxon>
        <taxon>Pentapetalae</taxon>
        <taxon>asterids</taxon>
        <taxon>campanulids</taxon>
        <taxon>Asterales</taxon>
        <taxon>Asteraceae</taxon>
        <taxon>Asteroideae</taxon>
        <taxon>Heliantheae alliance</taxon>
        <taxon>Heliantheae</taxon>
        <taxon>Helianthus</taxon>
    </lineage>
</organism>
<dbReference type="Gramene" id="mRNA:HanXRQr2_Chr11g0507211">
    <property type="protein sequence ID" value="mRNA:HanXRQr2_Chr11g0507211"/>
    <property type="gene ID" value="HanXRQr2_Chr11g0507211"/>
</dbReference>
<protein>
    <submittedName>
        <fullName evidence="2">Aspartic peptidase A1 family</fullName>
    </submittedName>
</protein>
<dbReference type="AlphaFoldDB" id="A0A9K3HSC8"/>
<reference evidence="2" key="2">
    <citation type="submission" date="2020-06" db="EMBL/GenBank/DDBJ databases">
        <title>Helianthus annuus Genome sequencing and assembly Release 2.</title>
        <authorList>
            <person name="Gouzy J."/>
            <person name="Langlade N."/>
            <person name="Munos S."/>
        </authorList>
    </citation>
    <scope>NUCLEOTIDE SEQUENCE</scope>
    <source>
        <tissue evidence="2">Leaves</tissue>
    </source>
</reference>
<reference evidence="2" key="1">
    <citation type="journal article" date="2017" name="Nature">
        <title>The sunflower genome provides insights into oil metabolism, flowering and Asterid evolution.</title>
        <authorList>
            <person name="Badouin H."/>
            <person name="Gouzy J."/>
            <person name="Grassa C.J."/>
            <person name="Murat F."/>
            <person name="Staton S.E."/>
            <person name="Cottret L."/>
            <person name="Lelandais-Briere C."/>
            <person name="Owens G.L."/>
            <person name="Carrere S."/>
            <person name="Mayjonade B."/>
            <person name="Legrand L."/>
            <person name="Gill N."/>
            <person name="Kane N.C."/>
            <person name="Bowers J.E."/>
            <person name="Hubner S."/>
            <person name="Bellec A."/>
            <person name="Berard A."/>
            <person name="Berges H."/>
            <person name="Blanchet N."/>
            <person name="Boniface M.C."/>
            <person name="Brunel D."/>
            <person name="Catrice O."/>
            <person name="Chaidir N."/>
            <person name="Claudel C."/>
            <person name="Donnadieu C."/>
            <person name="Faraut T."/>
            <person name="Fievet G."/>
            <person name="Helmstetter N."/>
            <person name="King M."/>
            <person name="Knapp S.J."/>
            <person name="Lai Z."/>
            <person name="Le Paslier M.C."/>
            <person name="Lippi Y."/>
            <person name="Lorenzon L."/>
            <person name="Mandel J.R."/>
            <person name="Marage G."/>
            <person name="Marchand G."/>
            <person name="Marquand E."/>
            <person name="Bret-Mestries E."/>
            <person name="Morien E."/>
            <person name="Nambeesan S."/>
            <person name="Nguyen T."/>
            <person name="Pegot-Espagnet P."/>
            <person name="Pouilly N."/>
            <person name="Raftis F."/>
            <person name="Sallet E."/>
            <person name="Schiex T."/>
            <person name="Thomas J."/>
            <person name="Vandecasteele C."/>
            <person name="Vares D."/>
            <person name="Vear F."/>
            <person name="Vautrin S."/>
            <person name="Crespi M."/>
            <person name="Mangin B."/>
            <person name="Burke J.M."/>
            <person name="Salse J."/>
            <person name="Munos S."/>
            <person name="Vincourt P."/>
            <person name="Rieseberg L.H."/>
            <person name="Langlade N.B."/>
        </authorList>
    </citation>
    <scope>NUCLEOTIDE SEQUENCE</scope>
    <source>
        <tissue evidence="2">Leaves</tissue>
    </source>
</reference>
<dbReference type="Proteomes" id="UP000215914">
    <property type="component" value="Unassembled WGS sequence"/>
</dbReference>
<name>A0A9K3HSC8_HELAN</name>
<evidence type="ECO:0000256" key="1">
    <source>
        <dbReference type="SAM" id="SignalP"/>
    </source>
</evidence>
<evidence type="ECO:0000313" key="2">
    <source>
        <dbReference type="EMBL" id="KAF5783376.1"/>
    </source>
</evidence>
<gene>
    <name evidence="2" type="ORF">HanXRQr2_Chr11g0507211</name>
</gene>
<keyword evidence="1" id="KW-0732">Signal</keyword>
<comment type="caution">
    <text evidence="2">The sequence shown here is derived from an EMBL/GenBank/DDBJ whole genome shotgun (WGS) entry which is preliminary data.</text>
</comment>
<keyword evidence="3" id="KW-1185">Reference proteome</keyword>
<proteinExistence type="predicted"/>
<sequence>MTVTTFVTLLFVVLISISIVSSENHDFHGAVFNVRSKFSAKDRSISSLKAHDSYRHLKRVVDAGVDVHIGGSGRPDSIGVYCIGCGFEFR</sequence>
<feature type="chain" id="PRO_5039912366" evidence="1">
    <location>
        <begin position="23"/>
        <end position="90"/>
    </location>
</feature>
<feature type="signal peptide" evidence="1">
    <location>
        <begin position="1"/>
        <end position="22"/>
    </location>
</feature>
<accession>A0A9K3HSC8</accession>
<dbReference type="EMBL" id="MNCJ02000326">
    <property type="protein sequence ID" value="KAF5783376.1"/>
    <property type="molecule type" value="Genomic_DNA"/>
</dbReference>